<dbReference type="CDD" id="cd07023">
    <property type="entry name" value="S49_Sppa_N_C"/>
    <property type="match status" value="1"/>
</dbReference>
<dbReference type="SUPFAM" id="SSF52096">
    <property type="entry name" value="ClpP/crotonase"/>
    <property type="match status" value="1"/>
</dbReference>
<keyword evidence="2" id="KW-0645">Protease</keyword>
<keyword evidence="4" id="KW-0720">Serine protease</keyword>
<accession>A0A0U2VY40</accession>
<evidence type="ECO:0000259" key="7">
    <source>
        <dbReference type="Pfam" id="PF01343"/>
    </source>
</evidence>
<organism evidence="8">
    <name type="scientific">uncultured bacterium EIL27G07</name>
    <dbReference type="NCBI Taxonomy" id="1768202"/>
    <lineage>
        <taxon>Bacteria</taxon>
        <taxon>environmental samples</taxon>
    </lineage>
</organism>
<dbReference type="InterPro" id="IPR004635">
    <property type="entry name" value="Pept_S49_SppA"/>
</dbReference>
<comment type="similarity">
    <text evidence="1">Belongs to the peptidase S49 family.</text>
</comment>
<evidence type="ECO:0000256" key="4">
    <source>
        <dbReference type="ARBA" id="ARBA00022825"/>
    </source>
</evidence>
<evidence type="ECO:0000313" key="8">
    <source>
        <dbReference type="EMBL" id="ALS56208.1"/>
    </source>
</evidence>
<sequence>MAKTKKKNGTGAFSRLGNFLGNIWYFIRVGRDFFWKAIRFTLATSIFLFVVVAILISILDPLFDNETKPKAEGKVVVFSPDGIVVDQQIPKSQDQFTSFLGDEEVITYEFKHLVDFFERFKEDEKVTGMIFDPSGLQISSAYAIPLAKKIREAAQAGKEIIIRAESLSIYGDTAYLLSSGATEISASKYSAFALDGFTSTRLYQKDFFEKFLLTPRVFTAGNWKTGPEDWTRSNMSQEQKDNSYYIGRFWNVYKNFVRETRDVDLQWYADESYKDLIAGNVSFENANLEWNIIDYQEEEDDFNDRMLEKFGATEDDENELNAIYYRDYLKTFEKAKKSKSKNVIKVITVEGAITTGPVQLGIAGSDGLVKMLKAAHENENTKAIVLRVNSPGGSVVASEYIRWEIEKAQNKGIPIVVSMGSLAASGGYWVSSMADKIYAEENTITGSIGVYGRLLSFEKILEWAGLNYDSNKTTEFGDFNPVAEDWPEEIIETFQANIDETYMNFTTQTSKDRDIPLEKVLEIARGRVWYGEDAVEIGLVDEIGTLEDAINFTAETILEVDDFKVDYVKPAKNSNSLNFAISLTEAISEFVNGKELSKGKMRKEINVLCRECSLID</sequence>
<dbReference type="GO" id="GO:0016020">
    <property type="term" value="C:membrane"/>
    <property type="evidence" value="ECO:0007669"/>
    <property type="project" value="InterPro"/>
</dbReference>
<reference evidence="8" key="1">
    <citation type="journal article" date="2016" name="ISME J.">
        <title>Functional metagenomic screen reveals new and diverse microbial rhodopsins.</title>
        <authorList>
            <person name="Pushkarev A."/>
            <person name="Beja O."/>
        </authorList>
    </citation>
    <scope>NUCLEOTIDE SEQUENCE</scope>
</reference>
<feature type="domain" description="Peptidase S49" evidence="7">
    <location>
        <begin position="154"/>
        <end position="265"/>
    </location>
</feature>
<dbReference type="AlphaFoldDB" id="A0A0U2VY40"/>
<dbReference type="GO" id="GO:0006465">
    <property type="term" value="P:signal peptide processing"/>
    <property type="evidence" value="ECO:0007669"/>
    <property type="project" value="InterPro"/>
</dbReference>
<evidence type="ECO:0000256" key="2">
    <source>
        <dbReference type="ARBA" id="ARBA00022670"/>
    </source>
</evidence>
<feature type="active site" description="Proton donor/acceptor" evidence="5">
    <location>
        <position position="224"/>
    </location>
</feature>
<feature type="active site" description="Nucleophile" evidence="5">
    <location>
        <position position="425"/>
    </location>
</feature>
<dbReference type="InterPro" id="IPR004634">
    <property type="entry name" value="Pept_S49_pIV"/>
</dbReference>
<dbReference type="InterPro" id="IPR047272">
    <property type="entry name" value="S49_SppA_C"/>
</dbReference>
<keyword evidence="6" id="KW-1133">Transmembrane helix</keyword>
<dbReference type="PANTHER" id="PTHR33209:SF1">
    <property type="entry name" value="PEPTIDASE S49 DOMAIN-CONTAINING PROTEIN"/>
    <property type="match status" value="1"/>
</dbReference>
<evidence type="ECO:0000256" key="6">
    <source>
        <dbReference type="SAM" id="Phobius"/>
    </source>
</evidence>
<keyword evidence="3" id="KW-0378">Hydrolase</keyword>
<dbReference type="InterPro" id="IPR029045">
    <property type="entry name" value="ClpP/crotonase-like_dom_sf"/>
</dbReference>
<evidence type="ECO:0000256" key="1">
    <source>
        <dbReference type="ARBA" id="ARBA00008683"/>
    </source>
</evidence>
<evidence type="ECO:0000256" key="3">
    <source>
        <dbReference type="ARBA" id="ARBA00022801"/>
    </source>
</evidence>
<dbReference type="PIRSF" id="PIRSF001217">
    <property type="entry name" value="Protease_4_SppA"/>
    <property type="match status" value="1"/>
</dbReference>
<proteinExistence type="inferred from homology"/>
<dbReference type="PANTHER" id="PTHR33209">
    <property type="entry name" value="PROTEASE 4"/>
    <property type="match status" value="1"/>
</dbReference>
<feature type="domain" description="Peptidase S49" evidence="7">
    <location>
        <begin position="408"/>
        <end position="554"/>
    </location>
</feature>
<keyword evidence="6" id="KW-0812">Transmembrane</keyword>
<dbReference type="NCBIfam" id="TIGR00705">
    <property type="entry name" value="SppA_67K"/>
    <property type="match status" value="1"/>
</dbReference>
<dbReference type="Gene3D" id="3.90.226.10">
    <property type="entry name" value="2-enoyl-CoA Hydratase, Chain A, domain 1"/>
    <property type="match status" value="3"/>
</dbReference>
<feature type="transmembrane region" description="Helical" evidence="6">
    <location>
        <begin position="37"/>
        <end position="59"/>
    </location>
</feature>
<keyword evidence="6" id="KW-0472">Membrane</keyword>
<dbReference type="GO" id="GO:0008236">
    <property type="term" value="F:serine-type peptidase activity"/>
    <property type="evidence" value="ECO:0007669"/>
    <property type="project" value="UniProtKB-KW"/>
</dbReference>
<dbReference type="Pfam" id="PF01343">
    <property type="entry name" value="Peptidase_S49"/>
    <property type="match status" value="2"/>
</dbReference>
<dbReference type="EMBL" id="KT201090">
    <property type="protein sequence ID" value="ALS56208.1"/>
    <property type="molecule type" value="Genomic_DNA"/>
</dbReference>
<name>A0A0U2VY40_9BACT</name>
<dbReference type="InterPro" id="IPR002142">
    <property type="entry name" value="Peptidase_S49"/>
</dbReference>
<evidence type="ECO:0000256" key="5">
    <source>
        <dbReference type="PIRSR" id="PIRSR001217-1"/>
    </source>
</evidence>
<dbReference type="NCBIfam" id="TIGR00706">
    <property type="entry name" value="SppA_dom"/>
    <property type="match status" value="1"/>
</dbReference>
<protein>
    <submittedName>
        <fullName evidence="8">Putative signal peptide peptidase SppA, 67K type</fullName>
    </submittedName>
</protein>